<sequence length="304" mass="32730">MLRSWAAAAGANATPLWKLDAAQARAAARRRAVPHDPGPEMARAEDVAIPVRDGSSIAARLLVPIPRPRGLLVYVHGGGWVLGELPGFEAIGRKLAARTGAAVLLVGYRLAPEHPFPIPLQDTWDALKWASKHKVEIAGDDVPLVIAGDSAGGNLAAVVARWARERNSPKLAAQVLVYPVTDADFTRASYQEPENQTFLPTPSMTWFWDQYVADSSVRMHPDASPLRAKDLSGLPAAFVVTGQHDILRDEGQAYAAAMADAGVEVEQHEMAGQMHGFFTMTGILPASDQVLERIGAFLDRKLLA</sequence>
<dbReference type="GO" id="GO:0016787">
    <property type="term" value="F:hydrolase activity"/>
    <property type="evidence" value="ECO:0007669"/>
    <property type="project" value="UniProtKB-KW"/>
</dbReference>
<evidence type="ECO:0000256" key="1">
    <source>
        <dbReference type="ARBA" id="ARBA00010515"/>
    </source>
</evidence>
<comment type="similarity">
    <text evidence="1">Belongs to the 'GDXG' lipolytic enzyme family.</text>
</comment>
<evidence type="ECO:0000259" key="4">
    <source>
        <dbReference type="Pfam" id="PF07859"/>
    </source>
</evidence>
<reference evidence="5 6" key="2">
    <citation type="journal article" date="2012" name="J. Bacteriol.">
        <title>Genome Sequences of Burkholderia sp. Strains CCGE1002 and H160, Isolated from Legume Nodules in Mexico and Brazil.</title>
        <authorList>
            <person name="Ormeno-Orrillo E."/>
            <person name="Rogel M.A."/>
            <person name="Chueire L.M."/>
            <person name="Tiedje J.M."/>
            <person name="Martinez-Romero E."/>
            <person name="Hungria M."/>
        </authorList>
    </citation>
    <scope>NUCLEOTIDE SEQUENCE [LARGE SCALE GENOMIC DNA]</scope>
    <source>
        <strain evidence="5 6">CCGE1002</strain>
    </source>
</reference>
<evidence type="ECO:0000256" key="2">
    <source>
        <dbReference type="ARBA" id="ARBA00022801"/>
    </source>
</evidence>
<dbReference type="PANTHER" id="PTHR48081:SF8">
    <property type="entry name" value="ALPHA_BETA HYDROLASE FOLD-3 DOMAIN-CONTAINING PROTEIN-RELATED"/>
    <property type="match status" value="1"/>
</dbReference>
<dbReference type="KEGG" id="bge:BC1002_5819"/>
<dbReference type="InterPro" id="IPR033140">
    <property type="entry name" value="Lipase_GDXG_put_SER_AS"/>
</dbReference>
<evidence type="ECO:0000256" key="3">
    <source>
        <dbReference type="PROSITE-ProRule" id="PRU10038"/>
    </source>
</evidence>
<evidence type="ECO:0000313" key="5">
    <source>
        <dbReference type="EMBL" id="ADG19709.1"/>
    </source>
</evidence>
<dbReference type="InterPro" id="IPR050300">
    <property type="entry name" value="GDXG_lipolytic_enzyme"/>
</dbReference>
<dbReference type="Gene3D" id="3.40.50.1820">
    <property type="entry name" value="alpha/beta hydrolase"/>
    <property type="match status" value="1"/>
</dbReference>
<organism evidence="5 6">
    <name type="scientific">Paraburkholderia atlantica</name>
    <dbReference type="NCBI Taxonomy" id="2654982"/>
    <lineage>
        <taxon>Bacteria</taxon>
        <taxon>Pseudomonadati</taxon>
        <taxon>Pseudomonadota</taxon>
        <taxon>Betaproteobacteria</taxon>
        <taxon>Burkholderiales</taxon>
        <taxon>Burkholderiaceae</taxon>
        <taxon>Paraburkholderia</taxon>
    </lineage>
</organism>
<reference evidence="6" key="1">
    <citation type="submission" date="2010-04" db="EMBL/GenBank/DDBJ databases">
        <title>Complete sequence of chromosome 3 of Burkholderia sp. CCGE1002.</title>
        <authorList>
            <consortium name="US DOE Joint Genome Institute"/>
            <person name="Lucas S."/>
            <person name="Copeland A."/>
            <person name="Lapidus A."/>
            <person name="Cheng J.-F."/>
            <person name="Bruce D."/>
            <person name="Goodwin L."/>
            <person name="Pitluck S."/>
            <person name="Chertkov O."/>
            <person name="Detter J.C."/>
            <person name="Han C."/>
            <person name="Tapia R."/>
            <person name="Land M."/>
            <person name="Hauser L."/>
            <person name="Kyrpides N."/>
            <person name="Ovchinnikova G."/>
            <person name="Martinez-Romero E."/>
            <person name="Hernandez M.A.R."/>
            <person name="Tiedje J.M."/>
            <person name="Woyke T."/>
        </authorList>
    </citation>
    <scope>NUCLEOTIDE SEQUENCE [LARGE SCALE GENOMIC DNA]</scope>
    <source>
        <strain evidence="6">CCGE1002</strain>
    </source>
</reference>
<evidence type="ECO:0000313" key="6">
    <source>
        <dbReference type="Proteomes" id="UP000002190"/>
    </source>
</evidence>
<dbReference type="PANTHER" id="PTHR48081">
    <property type="entry name" value="AB HYDROLASE SUPERFAMILY PROTEIN C4A8.06C"/>
    <property type="match status" value="1"/>
</dbReference>
<dbReference type="AlphaFoldDB" id="D5WKG3"/>
<dbReference type="PROSITE" id="PS01174">
    <property type="entry name" value="LIPASE_GDXG_SER"/>
    <property type="match status" value="1"/>
</dbReference>
<dbReference type="EMBL" id="CP002015">
    <property type="protein sequence ID" value="ADG19709.1"/>
    <property type="molecule type" value="Genomic_DNA"/>
</dbReference>
<accession>D5WKG3</accession>
<dbReference type="SUPFAM" id="SSF53474">
    <property type="entry name" value="alpha/beta-Hydrolases"/>
    <property type="match status" value="1"/>
</dbReference>
<name>D5WKG3_PARAM</name>
<gene>
    <name evidence="5" type="ordered locus">BC1002_5819</name>
</gene>
<dbReference type="InterPro" id="IPR029058">
    <property type="entry name" value="AB_hydrolase_fold"/>
</dbReference>
<dbReference type="STRING" id="640511.BC1002_5819"/>
<dbReference type="InterPro" id="IPR013094">
    <property type="entry name" value="AB_hydrolase_3"/>
</dbReference>
<dbReference type="eggNOG" id="COG0657">
    <property type="taxonomic scope" value="Bacteria"/>
</dbReference>
<dbReference type="Pfam" id="PF07859">
    <property type="entry name" value="Abhydrolase_3"/>
    <property type="match status" value="1"/>
</dbReference>
<protein>
    <submittedName>
        <fullName evidence="5">Alpha/beta hydrolase fold-3 domain protein</fullName>
    </submittedName>
</protein>
<dbReference type="HOGENOM" id="CLU_012494_6_4_4"/>
<keyword evidence="2 5" id="KW-0378">Hydrolase</keyword>
<proteinExistence type="inferred from homology"/>
<feature type="domain" description="Alpha/beta hydrolase fold-3" evidence="4">
    <location>
        <begin position="72"/>
        <end position="278"/>
    </location>
</feature>
<feature type="active site" evidence="3">
    <location>
        <position position="150"/>
    </location>
</feature>
<dbReference type="Proteomes" id="UP000002190">
    <property type="component" value="Chromosome 3"/>
</dbReference>